<evidence type="ECO:0000313" key="3">
    <source>
        <dbReference type="Proteomes" id="UP000504617"/>
    </source>
</evidence>
<dbReference type="GeneID" id="106547998"/>
<keyword evidence="2" id="KW-0812">Transmembrane</keyword>
<dbReference type="AlphaFoldDB" id="A0A6I9YAP2"/>
<name>A0A6I9YAP2_9SAUR</name>
<evidence type="ECO:0000256" key="2">
    <source>
        <dbReference type="SAM" id="Phobius"/>
    </source>
</evidence>
<evidence type="ECO:0000256" key="1">
    <source>
        <dbReference type="SAM" id="Coils"/>
    </source>
</evidence>
<dbReference type="RefSeq" id="XP_013920770.1">
    <property type="nucleotide sequence ID" value="XM_014065295.1"/>
</dbReference>
<keyword evidence="2" id="KW-1133">Transmembrane helix</keyword>
<reference evidence="4" key="1">
    <citation type="submission" date="2025-08" db="UniProtKB">
        <authorList>
            <consortium name="RefSeq"/>
        </authorList>
    </citation>
    <scope>IDENTIFICATION</scope>
    <source>
        <tissue evidence="4">Skeletal muscle</tissue>
    </source>
</reference>
<keyword evidence="3" id="KW-1185">Reference proteome</keyword>
<organism evidence="3 4">
    <name type="scientific">Thamnophis sirtalis</name>
    <dbReference type="NCBI Taxonomy" id="35019"/>
    <lineage>
        <taxon>Eukaryota</taxon>
        <taxon>Metazoa</taxon>
        <taxon>Chordata</taxon>
        <taxon>Craniata</taxon>
        <taxon>Vertebrata</taxon>
        <taxon>Euteleostomi</taxon>
        <taxon>Lepidosauria</taxon>
        <taxon>Squamata</taxon>
        <taxon>Bifurcata</taxon>
        <taxon>Unidentata</taxon>
        <taxon>Episquamata</taxon>
        <taxon>Toxicofera</taxon>
        <taxon>Serpentes</taxon>
        <taxon>Colubroidea</taxon>
        <taxon>Colubridae</taxon>
        <taxon>Natricinae</taxon>
        <taxon>Thamnophis</taxon>
    </lineage>
</organism>
<dbReference type="KEGG" id="tsr:106547998"/>
<gene>
    <name evidence="4" type="primary">LOC106547998</name>
</gene>
<evidence type="ECO:0000313" key="4">
    <source>
        <dbReference type="RefSeq" id="XP_013920770.1"/>
    </source>
</evidence>
<dbReference type="OrthoDB" id="342281at2759"/>
<feature type="coiled-coil region" evidence="1">
    <location>
        <begin position="161"/>
        <end position="188"/>
    </location>
</feature>
<dbReference type="Proteomes" id="UP000504617">
    <property type="component" value="Unplaced"/>
</dbReference>
<keyword evidence="1" id="KW-0175">Coiled coil</keyword>
<feature type="transmembrane region" description="Helical" evidence="2">
    <location>
        <begin position="74"/>
        <end position="94"/>
    </location>
</feature>
<accession>A0A6I9YAP2</accession>
<proteinExistence type="predicted"/>
<protein>
    <submittedName>
        <fullName evidence="4">Uncharacterized protein LOC106547998</fullName>
    </submittedName>
</protein>
<feature type="transmembrane region" description="Helical" evidence="2">
    <location>
        <begin position="106"/>
        <end position="125"/>
    </location>
</feature>
<keyword evidence="2" id="KW-0472">Membrane</keyword>
<sequence>MDGNKKTSTGVYSIQDSNEASCSNVSLDTDTQVLESLRQGQKLSCSCTDSHPLFSHNRKNAQFPSPAKRSMFRLIYNLIVLSLITPFCLVKKLFCFISSGSHIQKIVVWVILFHLIFGATYLGLLDGNWLSGDEWKDCSICDFIQGGTKDLRSLKKANYILQSKALQIQFLKEQKQNLQIQLQDLKLTMNNIAYNTVGQILEGYASKGITRWNIEKILKKLEQKLDEDIVQMPDYALQSTDSHSISLRINSKGRCILDAANNLMSSCCT</sequence>